<gene>
    <name evidence="1" type="ORF">THIOM_005431</name>
</gene>
<evidence type="ECO:0000313" key="1">
    <source>
        <dbReference type="EMBL" id="OAD18957.1"/>
    </source>
</evidence>
<protein>
    <submittedName>
        <fullName evidence="1">Uncharacterized protein</fullName>
    </submittedName>
</protein>
<organism evidence="1 2">
    <name type="scientific">Candidatus Thiomargarita nelsonii</name>
    <dbReference type="NCBI Taxonomy" id="1003181"/>
    <lineage>
        <taxon>Bacteria</taxon>
        <taxon>Pseudomonadati</taxon>
        <taxon>Pseudomonadota</taxon>
        <taxon>Gammaproteobacteria</taxon>
        <taxon>Thiotrichales</taxon>
        <taxon>Thiotrichaceae</taxon>
        <taxon>Thiomargarita</taxon>
    </lineage>
</organism>
<name>A0A176RTC0_9GAMM</name>
<comment type="caution">
    <text evidence="1">The sequence shown here is derived from an EMBL/GenBank/DDBJ whole genome shotgun (WGS) entry which is preliminary data.</text>
</comment>
<dbReference type="Proteomes" id="UP000076962">
    <property type="component" value="Unassembled WGS sequence"/>
</dbReference>
<dbReference type="AlphaFoldDB" id="A0A176RTC0"/>
<dbReference type="EMBL" id="LUTY01003010">
    <property type="protein sequence ID" value="OAD18957.1"/>
    <property type="molecule type" value="Genomic_DNA"/>
</dbReference>
<keyword evidence="2" id="KW-1185">Reference proteome</keyword>
<accession>A0A176RTC0</accession>
<proteinExistence type="predicted"/>
<sequence length="72" mass="7351">MTSFLIDSPLSLSMIVNAAVSGTPNTAPPVTLPKLRSSVSLPSTVSSSIMVTVKVFADASPSFQLSVPVAAM</sequence>
<reference evidence="1 2" key="1">
    <citation type="submission" date="2016-05" db="EMBL/GenBank/DDBJ databases">
        <title>Single-cell genome of chain-forming Candidatus Thiomargarita nelsonii and comparison to other large sulfur-oxidizing bacteria.</title>
        <authorList>
            <person name="Winkel M."/>
            <person name="Salman V."/>
            <person name="Woyke T."/>
            <person name="Schulz-Vogt H."/>
            <person name="Richter M."/>
            <person name="Flood B."/>
            <person name="Bailey J."/>
            <person name="Amann R."/>
            <person name="Mussmann M."/>
        </authorList>
    </citation>
    <scope>NUCLEOTIDE SEQUENCE [LARGE SCALE GENOMIC DNA]</scope>
    <source>
        <strain evidence="1 2">THI036</strain>
    </source>
</reference>
<evidence type="ECO:0000313" key="2">
    <source>
        <dbReference type="Proteomes" id="UP000076962"/>
    </source>
</evidence>